<proteinExistence type="predicted"/>
<dbReference type="AlphaFoldDB" id="A0AAW0YL17"/>
<feature type="non-terminal residue" evidence="2">
    <location>
        <position position="109"/>
    </location>
</feature>
<reference evidence="2 3" key="1">
    <citation type="journal article" date="2024" name="BMC Genomics">
        <title>Genome assembly of redclaw crayfish (Cherax quadricarinatus) provides insights into its immune adaptation and hypoxia tolerance.</title>
        <authorList>
            <person name="Liu Z."/>
            <person name="Zheng J."/>
            <person name="Li H."/>
            <person name="Fang K."/>
            <person name="Wang S."/>
            <person name="He J."/>
            <person name="Zhou D."/>
            <person name="Weng S."/>
            <person name="Chi M."/>
            <person name="Gu Z."/>
            <person name="He J."/>
            <person name="Li F."/>
            <person name="Wang M."/>
        </authorList>
    </citation>
    <scope>NUCLEOTIDE SEQUENCE [LARGE SCALE GENOMIC DNA]</scope>
    <source>
        <strain evidence="2">ZL_2023a</strain>
    </source>
</reference>
<protein>
    <submittedName>
        <fullName evidence="2">Uncharacterized protein</fullName>
    </submittedName>
</protein>
<name>A0AAW0YL17_CHEQU</name>
<feature type="region of interest" description="Disordered" evidence="1">
    <location>
        <begin position="57"/>
        <end position="109"/>
    </location>
</feature>
<gene>
    <name evidence="2" type="ORF">OTU49_012248</name>
</gene>
<evidence type="ECO:0000256" key="1">
    <source>
        <dbReference type="SAM" id="MobiDB-lite"/>
    </source>
</evidence>
<keyword evidence="3" id="KW-1185">Reference proteome</keyword>
<evidence type="ECO:0000313" key="2">
    <source>
        <dbReference type="EMBL" id="KAK8752151.1"/>
    </source>
</evidence>
<dbReference type="Proteomes" id="UP001445076">
    <property type="component" value="Unassembled WGS sequence"/>
</dbReference>
<sequence>MASGLLSLKWNNHRSTFFHILSTIRNKVILDEPGVKEEPQEVDEEVTETKDIIESQFSFDPLTEGDSHKDPGGGSSGPQGFDPQMLTSQPQSMEDLVAQAIPGSSGLQG</sequence>
<accession>A0AAW0YL17</accession>
<comment type="caution">
    <text evidence="2">The sequence shown here is derived from an EMBL/GenBank/DDBJ whole genome shotgun (WGS) entry which is preliminary data.</text>
</comment>
<dbReference type="EMBL" id="JARKIK010000005">
    <property type="protein sequence ID" value="KAK8752151.1"/>
    <property type="molecule type" value="Genomic_DNA"/>
</dbReference>
<evidence type="ECO:0000313" key="3">
    <source>
        <dbReference type="Proteomes" id="UP001445076"/>
    </source>
</evidence>
<organism evidence="2 3">
    <name type="scientific">Cherax quadricarinatus</name>
    <name type="common">Australian red claw crayfish</name>
    <dbReference type="NCBI Taxonomy" id="27406"/>
    <lineage>
        <taxon>Eukaryota</taxon>
        <taxon>Metazoa</taxon>
        <taxon>Ecdysozoa</taxon>
        <taxon>Arthropoda</taxon>
        <taxon>Crustacea</taxon>
        <taxon>Multicrustacea</taxon>
        <taxon>Malacostraca</taxon>
        <taxon>Eumalacostraca</taxon>
        <taxon>Eucarida</taxon>
        <taxon>Decapoda</taxon>
        <taxon>Pleocyemata</taxon>
        <taxon>Astacidea</taxon>
        <taxon>Parastacoidea</taxon>
        <taxon>Parastacidae</taxon>
        <taxon>Cherax</taxon>
    </lineage>
</organism>